<proteinExistence type="predicted"/>
<dbReference type="STRING" id="218851.A0A2G5EUR6"/>
<keyword evidence="1" id="KW-0808">Transferase</keyword>
<dbReference type="Proteomes" id="UP000230069">
    <property type="component" value="Unassembled WGS sequence"/>
</dbReference>
<keyword evidence="2" id="KW-0418">Kinase</keyword>
<dbReference type="GO" id="GO:0006000">
    <property type="term" value="P:fructose metabolic process"/>
    <property type="evidence" value="ECO:0007669"/>
    <property type="project" value="TreeGrafter"/>
</dbReference>
<dbReference type="InterPro" id="IPR029056">
    <property type="entry name" value="Ribokinase-like"/>
</dbReference>
<reference evidence="3 4" key="1">
    <citation type="submission" date="2017-09" db="EMBL/GenBank/DDBJ databases">
        <title>WGS assembly of Aquilegia coerulea Goldsmith.</title>
        <authorList>
            <person name="Hodges S."/>
            <person name="Kramer E."/>
            <person name="Nordborg M."/>
            <person name="Tomkins J."/>
            <person name="Borevitz J."/>
            <person name="Derieg N."/>
            <person name="Yan J."/>
            <person name="Mihaltcheva S."/>
            <person name="Hayes R.D."/>
            <person name="Rokhsar D."/>
        </authorList>
    </citation>
    <scope>NUCLEOTIDE SEQUENCE [LARGE SCALE GENOMIC DNA]</scope>
    <source>
        <strain evidence="4">cv. Goldsmith</strain>
    </source>
</reference>
<dbReference type="GO" id="GO:0008865">
    <property type="term" value="F:fructokinase activity"/>
    <property type="evidence" value="ECO:0007669"/>
    <property type="project" value="TreeGrafter"/>
</dbReference>
<evidence type="ECO:0000313" key="3">
    <source>
        <dbReference type="EMBL" id="PIA59493.1"/>
    </source>
</evidence>
<evidence type="ECO:0000256" key="1">
    <source>
        <dbReference type="ARBA" id="ARBA00022679"/>
    </source>
</evidence>
<keyword evidence="4" id="KW-1185">Reference proteome</keyword>
<dbReference type="PANTHER" id="PTHR43085">
    <property type="entry name" value="HEXOKINASE FAMILY MEMBER"/>
    <property type="match status" value="1"/>
</dbReference>
<name>A0A2G5EUR6_AQUCA</name>
<evidence type="ECO:0000313" key="4">
    <source>
        <dbReference type="Proteomes" id="UP000230069"/>
    </source>
</evidence>
<organism evidence="3 4">
    <name type="scientific">Aquilegia coerulea</name>
    <name type="common">Rocky mountain columbine</name>
    <dbReference type="NCBI Taxonomy" id="218851"/>
    <lineage>
        <taxon>Eukaryota</taxon>
        <taxon>Viridiplantae</taxon>
        <taxon>Streptophyta</taxon>
        <taxon>Embryophyta</taxon>
        <taxon>Tracheophyta</taxon>
        <taxon>Spermatophyta</taxon>
        <taxon>Magnoliopsida</taxon>
        <taxon>Ranunculales</taxon>
        <taxon>Ranunculaceae</taxon>
        <taxon>Thalictroideae</taxon>
        <taxon>Aquilegia</taxon>
    </lineage>
</organism>
<dbReference type="SUPFAM" id="SSF53613">
    <property type="entry name" value="Ribokinase-like"/>
    <property type="match status" value="1"/>
</dbReference>
<protein>
    <submittedName>
        <fullName evidence="3">Uncharacterized protein</fullName>
    </submittedName>
</protein>
<dbReference type="EMBL" id="KZ305021">
    <property type="protein sequence ID" value="PIA59493.1"/>
    <property type="molecule type" value="Genomic_DNA"/>
</dbReference>
<evidence type="ECO:0000256" key="2">
    <source>
        <dbReference type="ARBA" id="ARBA00022777"/>
    </source>
</evidence>
<dbReference type="OrthoDB" id="1932147at2759"/>
<dbReference type="AlphaFoldDB" id="A0A2G5EUR6"/>
<sequence>MLVNILKVNSVNTDGVCFDQDAMTALAFMTLKMNGESEFMFYRNPSANTTLYICQGISRLVYEELIGL</sequence>
<dbReference type="InterPro" id="IPR050306">
    <property type="entry name" value="PfkB_Carbo_kinase"/>
</dbReference>
<dbReference type="GO" id="GO:0005829">
    <property type="term" value="C:cytosol"/>
    <property type="evidence" value="ECO:0007669"/>
    <property type="project" value="TreeGrafter"/>
</dbReference>
<gene>
    <name evidence="3" type="ORF">AQUCO_00400405v1</name>
</gene>
<dbReference type="PANTHER" id="PTHR43085:SF6">
    <property type="entry name" value="FRUCTOKINASE-5-RELATED"/>
    <property type="match status" value="1"/>
</dbReference>
<dbReference type="Gene3D" id="3.40.1190.20">
    <property type="match status" value="1"/>
</dbReference>
<accession>A0A2G5EUR6</accession>
<dbReference type="InParanoid" id="A0A2G5EUR6"/>